<dbReference type="STRING" id="1640674.SAMN05216323_100230"/>
<dbReference type="AlphaFoldDB" id="A0A1G6GLK5"/>
<keyword evidence="2" id="KW-1185">Reference proteome</keyword>
<reference evidence="1 2" key="1">
    <citation type="submission" date="2016-09" db="EMBL/GenBank/DDBJ databases">
        <authorList>
            <person name="Capua I."/>
            <person name="De Benedictis P."/>
            <person name="Joannis T."/>
            <person name="Lombin L.H."/>
            <person name="Cattoli G."/>
        </authorList>
    </citation>
    <scope>NUCLEOTIDE SEQUENCE [LARGE SCALE GENOMIC DNA]</scope>
    <source>
        <strain evidence="1 2">A7P-90m</strain>
    </source>
</reference>
<dbReference type="EMBL" id="FMYP01000002">
    <property type="protein sequence ID" value="SDB82814.1"/>
    <property type="molecule type" value="Genomic_DNA"/>
</dbReference>
<dbReference type="RefSeq" id="WP_092434324.1">
    <property type="nucleotide sequence ID" value="NZ_FMYP01000002.1"/>
</dbReference>
<accession>A0A1G6GLK5</accession>
<name>A0A1G6GLK5_9BACT</name>
<proteinExistence type="predicted"/>
<evidence type="ECO:0000313" key="1">
    <source>
        <dbReference type="EMBL" id="SDB82814.1"/>
    </source>
</evidence>
<sequence>MKINIICYEDVNAWILGKFAKKMHENLTRLGIESKISKCSDPLCDINHHIIYINFNGEPSSIDTLMVTHIDDSSKLNLIKRQLDVAQMGICMSHETMVKLVSLGISKDKLSYINPAHDGVIKPRKIVIGITCMVQDDGRKREVFLDNLAELLDPNVFMFRIMGRNWDKQVATLISNNFVVEYESDFDYDKYVKLIPSLDYYLYMGQDEGQMGFVDALSAGVKTITTPQGYHLDAINGITHPFSTYNELVDIFISIQNERYSLVKSVESWNWMDYTRKHVELWEYLLSKKNSISYNLPQTSGYEDGIFSVFRHTPIVFSERKELLKLRKEYVRHLYYKIKNRLFKL</sequence>
<dbReference type="Proteomes" id="UP000199452">
    <property type="component" value="Unassembled WGS sequence"/>
</dbReference>
<protein>
    <submittedName>
        <fullName evidence="1">Uncharacterized protein</fullName>
    </submittedName>
</protein>
<organism evidence="1 2">
    <name type="scientific">Williamwhitmania taraxaci</name>
    <dbReference type="NCBI Taxonomy" id="1640674"/>
    <lineage>
        <taxon>Bacteria</taxon>
        <taxon>Pseudomonadati</taxon>
        <taxon>Bacteroidota</taxon>
        <taxon>Bacteroidia</taxon>
        <taxon>Bacteroidales</taxon>
        <taxon>Williamwhitmaniaceae</taxon>
        <taxon>Williamwhitmania</taxon>
    </lineage>
</organism>
<dbReference type="OrthoDB" id="1491410at2"/>
<gene>
    <name evidence="1" type="ORF">SAMN05216323_100230</name>
</gene>
<evidence type="ECO:0000313" key="2">
    <source>
        <dbReference type="Proteomes" id="UP000199452"/>
    </source>
</evidence>